<evidence type="ECO:0000256" key="3">
    <source>
        <dbReference type="ARBA" id="ARBA00022989"/>
    </source>
</evidence>
<keyword evidence="2 6" id="KW-0812">Transmembrane</keyword>
<feature type="transmembrane region" description="Helical" evidence="6">
    <location>
        <begin position="249"/>
        <end position="269"/>
    </location>
</feature>
<dbReference type="PANTHER" id="PTHR24064">
    <property type="entry name" value="SOLUTE CARRIER FAMILY 22 MEMBER"/>
    <property type="match status" value="1"/>
</dbReference>
<reference evidence="8" key="3">
    <citation type="submission" date="2025-09" db="UniProtKB">
        <authorList>
            <consortium name="Ensembl"/>
        </authorList>
    </citation>
    <scope>IDENTIFICATION</scope>
</reference>
<dbReference type="InterPro" id="IPR020846">
    <property type="entry name" value="MFS_dom"/>
</dbReference>
<dbReference type="InterPro" id="IPR005828">
    <property type="entry name" value="MFS_sugar_transport-like"/>
</dbReference>
<feature type="compositionally biased region" description="Acidic residues" evidence="5">
    <location>
        <begin position="525"/>
        <end position="536"/>
    </location>
</feature>
<dbReference type="GO" id="GO:0016020">
    <property type="term" value="C:membrane"/>
    <property type="evidence" value="ECO:0007669"/>
    <property type="project" value="UniProtKB-SubCell"/>
</dbReference>
<feature type="transmembrane region" description="Helical" evidence="6">
    <location>
        <begin position="480"/>
        <end position="498"/>
    </location>
</feature>
<evidence type="ECO:0000313" key="8">
    <source>
        <dbReference type="Ensembl" id="ENSMMDP00005031466.1"/>
    </source>
</evidence>
<feature type="transmembrane region" description="Helical" evidence="6">
    <location>
        <begin position="218"/>
        <end position="243"/>
    </location>
</feature>
<feature type="transmembrane region" description="Helical" evidence="6">
    <location>
        <begin position="189"/>
        <end position="211"/>
    </location>
</feature>
<feature type="transmembrane region" description="Helical" evidence="6">
    <location>
        <begin position="141"/>
        <end position="158"/>
    </location>
</feature>
<feature type="transmembrane region" description="Helical" evidence="6">
    <location>
        <begin position="389"/>
        <end position="408"/>
    </location>
</feature>
<reference evidence="8" key="1">
    <citation type="submission" date="2019-06" db="EMBL/GenBank/DDBJ databases">
        <authorList>
            <consortium name="Wellcome Sanger Institute Data Sharing"/>
        </authorList>
    </citation>
    <scope>NUCLEOTIDE SEQUENCE [LARGE SCALE GENOMIC DNA]</scope>
</reference>
<keyword evidence="4 6" id="KW-0472">Membrane</keyword>
<feature type="transmembrane region" description="Helical" evidence="6">
    <location>
        <begin position="457"/>
        <end position="474"/>
    </location>
</feature>
<evidence type="ECO:0000259" key="7">
    <source>
        <dbReference type="PROSITE" id="PS50850"/>
    </source>
</evidence>
<evidence type="ECO:0000256" key="6">
    <source>
        <dbReference type="SAM" id="Phobius"/>
    </source>
</evidence>
<gene>
    <name evidence="8" type="primary">SLC22A13</name>
    <name evidence="8" type="synonym">LOC115379226</name>
</gene>
<dbReference type="PROSITE" id="PS50850">
    <property type="entry name" value="MFS"/>
    <property type="match status" value="1"/>
</dbReference>
<dbReference type="Gene3D" id="1.20.1250.20">
    <property type="entry name" value="MFS general substrate transporter like domains"/>
    <property type="match status" value="1"/>
</dbReference>
<feature type="transmembrane region" description="Helical" evidence="6">
    <location>
        <begin position="414"/>
        <end position="437"/>
    </location>
</feature>
<reference evidence="8" key="2">
    <citation type="submission" date="2025-08" db="UniProtKB">
        <authorList>
            <consortium name="Ensembl"/>
        </authorList>
    </citation>
    <scope>IDENTIFICATION</scope>
</reference>
<evidence type="ECO:0000256" key="4">
    <source>
        <dbReference type="ARBA" id="ARBA00023136"/>
    </source>
</evidence>
<dbReference type="AlphaFoldDB" id="A0A667ZEU9"/>
<comment type="subcellular location">
    <subcellularLocation>
        <location evidence="1">Membrane</location>
        <topology evidence="1">Multi-pass membrane protein</topology>
    </subcellularLocation>
</comment>
<dbReference type="GeneTree" id="ENSGT00940000154607"/>
<dbReference type="InParanoid" id="A0A667ZEU9"/>
<evidence type="ECO:0000256" key="5">
    <source>
        <dbReference type="SAM" id="MobiDB-lite"/>
    </source>
</evidence>
<protein>
    <submittedName>
        <fullName evidence="8">Solute carrier family 22 member 13b</fullName>
    </submittedName>
</protein>
<name>A0A667ZEU9_9TELE</name>
<dbReference type="SUPFAM" id="SSF103473">
    <property type="entry name" value="MFS general substrate transporter"/>
    <property type="match status" value="1"/>
</dbReference>
<organism evidence="8 9">
    <name type="scientific">Myripristis murdjan</name>
    <name type="common">pinecone soldierfish</name>
    <dbReference type="NCBI Taxonomy" id="586833"/>
    <lineage>
        <taxon>Eukaryota</taxon>
        <taxon>Metazoa</taxon>
        <taxon>Chordata</taxon>
        <taxon>Craniata</taxon>
        <taxon>Vertebrata</taxon>
        <taxon>Euteleostomi</taxon>
        <taxon>Actinopterygii</taxon>
        <taxon>Neopterygii</taxon>
        <taxon>Teleostei</taxon>
        <taxon>Neoteleostei</taxon>
        <taxon>Acanthomorphata</taxon>
        <taxon>Holocentriformes</taxon>
        <taxon>Holocentridae</taxon>
        <taxon>Myripristis</taxon>
    </lineage>
</organism>
<evidence type="ECO:0000256" key="2">
    <source>
        <dbReference type="ARBA" id="ARBA00022692"/>
    </source>
</evidence>
<proteinExistence type="predicted"/>
<feature type="transmembrane region" description="Helical" evidence="6">
    <location>
        <begin position="165"/>
        <end position="183"/>
    </location>
</feature>
<feature type="transmembrane region" description="Helical" evidence="6">
    <location>
        <begin position="361"/>
        <end position="382"/>
    </location>
</feature>
<dbReference type="Pfam" id="PF00083">
    <property type="entry name" value="Sugar_tr"/>
    <property type="match status" value="1"/>
</dbReference>
<sequence>MSNFRQVLVEIGEFGLFQKLLLVSVCIPNVFTAMDVFCQVFTGLNFPHHCDTGWILARGSNLTYERQKNLTLPVNKDGEFESCFMFTPVDLDLETIELYGINSTTKCVDGWDYEKPEGASSIVTEFNLVCDRRSFQETSQSIYMAGVVVGALVFGVMADRFGRRFVILLSILLELLFGVGAAFSPNIYIYMFVRFVSAATTSGIVMNAFVLEWTDSSGVALFTCVPFIFFTFGLMMVSGVAYLIRSWRILQLVLFSPLLLLLAVLYWILPESARWLMTQGRKEDLKREIRRAARVNGRKVPEALLEQLQIEGTSKKGSMLDIFRISYLRKRALILNCVWAGSVTVYYGLSLNVGDFGLDIYLTQLIFGVVEIPAYFITLALLRHLGRRIYQSGTSVIAGCMCLAIPAIPNDLPVVITVLAVLGKFAATAMFATVYIYSAELYPTIVRQNGIGLNSMCGRVMGILAPLIVLLDVYHHSIPMLFYGTIPLAAGGLCLFLPETLNVGLQDHAEPMKQQTGSAEKGFCDEEQESEDSTKL</sequence>
<accession>A0A667ZEU9</accession>
<dbReference type="GO" id="GO:0022857">
    <property type="term" value="F:transmembrane transporter activity"/>
    <property type="evidence" value="ECO:0007669"/>
    <property type="project" value="InterPro"/>
</dbReference>
<keyword evidence="9" id="KW-1185">Reference proteome</keyword>
<evidence type="ECO:0000313" key="9">
    <source>
        <dbReference type="Proteomes" id="UP000472263"/>
    </source>
</evidence>
<dbReference type="Ensembl" id="ENSMMDT00005032181.1">
    <property type="protein sequence ID" value="ENSMMDP00005031466.1"/>
    <property type="gene ID" value="ENSMMDG00005014845.1"/>
</dbReference>
<feature type="transmembrane region" description="Helical" evidence="6">
    <location>
        <begin position="332"/>
        <end position="349"/>
    </location>
</feature>
<feature type="region of interest" description="Disordered" evidence="5">
    <location>
        <begin position="512"/>
        <end position="536"/>
    </location>
</feature>
<feature type="domain" description="Major facilitator superfamily (MFS) profile" evidence="7">
    <location>
        <begin position="83"/>
        <end position="502"/>
    </location>
</feature>
<keyword evidence="3 6" id="KW-1133">Transmembrane helix</keyword>
<dbReference type="InterPro" id="IPR036259">
    <property type="entry name" value="MFS_trans_sf"/>
</dbReference>
<dbReference type="Proteomes" id="UP000472263">
    <property type="component" value="Chromosome 20"/>
</dbReference>
<evidence type="ECO:0000256" key="1">
    <source>
        <dbReference type="ARBA" id="ARBA00004141"/>
    </source>
</evidence>